<dbReference type="GO" id="GO:0007059">
    <property type="term" value="P:chromosome segregation"/>
    <property type="evidence" value="ECO:0007669"/>
    <property type="project" value="UniProtKB-UniRule"/>
</dbReference>
<feature type="compositionally biased region" description="Basic and acidic residues" evidence="7">
    <location>
        <begin position="392"/>
        <end position="407"/>
    </location>
</feature>
<keyword evidence="10" id="KW-1185">Reference proteome</keyword>
<dbReference type="GO" id="GO:0030261">
    <property type="term" value="P:chromosome condensation"/>
    <property type="evidence" value="ECO:0007669"/>
    <property type="project" value="InterPro"/>
</dbReference>
<dbReference type="GO" id="GO:0007062">
    <property type="term" value="P:sister chromatid cohesion"/>
    <property type="evidence" value="ECO:0007669"/>
    <property type="project" value="InterPro"/>
</dbReference>
<keyword evidence="2 6" id="KW-0547">Nucleotide-binding</keyword>
<dbReference type="InterPro" id="IPR027417">
    <property type="entry name" value="P-loop_NTPase"/>
</dbReference>
<feature type="compositionally biased region" description="Basic and acidic residues" evidence="7">
    <location>
        <begin position="787"/>
        <end position="801"/>
    </location>
</feature>
<feature type="region of interest" description="Disordered" evidence="7">
    <location>
        <begin position="787"/>
        <end position="815"/>
    </location>
</feature>
<dbReference type="InterPro" id="IPR010935">
    <property type="entry name" value="SMC_hinge"/>
</dbReference>
<dbReference type="SMART" id="SM00968">
    <property type="entry name" value="SMC_hinge"/>
    <property type="match status" value="1"/>
</dbReference>
<gene>
    <name evidence="6 9" type="primary">smc</name>
    <name evidence="9" type="ordered locus">ABO_0947</name>
</gene>
<dbReference type="SUPFAM" id="SSF75553">
    <property type="entry name" value="Smc hinge domain"/>
    <property type="match status" value="1"/>
</dbReference>
<dbReference type="Pfam" id="PF06470">
    <property type="entry name" value="SMC_hinge"/>
    <property type="match status" value="1"/>
</dbReference>
<dbReference type="KEGG" id="abo:ABO_0947"/>
<evidence type="ECO:0000256" key="4">
    <source>
        <dbReference type="ARBA" id="ARBA00023054"/>
    </source>
</evidence>
<dbReference type="GO" id="GO:0005694">
    <property type="term" value="C:chromosome"/>
    <property type="evidence" value="ECO:0007669"/>
    <property type="project" value="InterPro"/>
</dbReference>
<feature type="coiled-coil region" evidence="6">
    <location>
        <begin position="984"/>
        <end position="1011"/>
    </location>
</feature>
<sequence>MRLKSIKLAGFKSFVDPTTTYFPENLTAVVGPNGCGKSNIIDAVRWVMGESSAKHLRGESMADVIFNGSNARKPVAQASIELIFDNSDATVTGEYGKFNEISVKRQVTRDGQSNYFLNNTKCRRKDIADIFLGTGLGPRSYAIIEQGMISRLIEAKPEELRVYIEEAAGISKYKARRRETENRIRRTRENLERLTDIRDELARQIERLSRQASAAEKYKQYKEEERLKGAQLKALRWKGLDVQVKQLDHVIGELDVSMEAKVAEQRHVDAEVERLREKHHEVQERFNEVQQHFYALGAEVARLEQSIQHQRERKQQLYEELDQVRASWKEADAHLRIDSEKVAELDAILAEREPELEMVCEQQEASSEALALAEETMQSWQQAWEEFNGKSGESRRQAEVEQSRIQHLDKSQERLRDRIDRLKKEQESLDAGPLAQEMRELEEQVEQYRGQSEENELRSESLQEEINQLRRANGDRGRQLDEAREKLQSLKGRRSSLEALQKAAMGDDGAVSDWLTRHELDDEPRLADQLQVAEGWEKALEAVLGDSIQAVAVSGFEQLNDWLDDLSHGRLALVSPGAVKATAGSKATLLRDHVEGQAPEGLLAGVYVADNLDAALTLRSQLEAHESVVTRDGIWLGPDWLKVAKEEDQEAGILERRRELEALVGEIETLQATVDDLKEQLESTREQISELEEEREEVQRQASRINRELGEINAQVSARQVRLEQITMRRERLGREMDETNEQLEQEQEQLKEARAVLAEALDAMETDSGEREALLTRRDELRLSLDESRQKARQDRDRSHQLAMEVQGARTQADSLRQNLSRLEAQVQMMAERKALLEEQTNEGDEPGTELQMQLEEKLEVRLEAEHKLAEARRELETVDHEMRNLEGQRGQFERQAQEVRSTMEQKRMQWQDLSTRRQTVAEQLAEQNFDLDTVLENLPDEADEQQWAQEMDMIGQRISRLGQINLAAIDEYQQQSERKNYLDSQNDDLEDALGTLENAIRKIDRETRARFKEYFDRINRGLQELFPKVFGGGHAYLELTGDDLLDTGVTIMARPPGKRNSTIHLLSGGEKALTALSLVFSIFQLNPAPFCLLDEVDAPLDDANVGRFCNLVSEMSAKVQFIYITHNKIAMEMAATLMGVTMHEPGVSRLVSVDVEEAAEMAAM</sequence>
<feature type="coiled-coil region" evidence="6">
    <location>
        <begin position="170"/>
        <end position="218"/>
    </location>
</feature>
<comment type="function">
    <text evidence="6">Required for chromosome condensation and partitioning.</text>
</comment>
<evidence type="ECO:0000313" key="9">
    <source>
        <dbReference type="EMBL" id="CAL16395.1"/>
    </source>
</evidence>
<evidence type="ECO:0000256" key="2">
    <source>
        <dbReference type="ARBA" id="ARBA00022741"/>
    </source>
</evidence>
<dbReference type="Gene3D" id="1.20.1060.20">
    <property type="match status" value="1"/>
</dbReference>
<evidence type="ECO:0000256" key="7">
    <source>
        <dbReference type="SAM" id="MobiDB-lite"/>
    </source>
</evidence>
<dbReference type="InterPro" id="IPR003395">
    <property type="entry name" value="RecF/RecN/SMC_N"/>
</dbReference>
<name>Q0VR03_ALCBS</name>
<evidence type="ECO:0000256" key="1">
    <source>
        <dbReference type="ARBA" id="ARBA00022490"/>
    </source>
</evidence>
<feature type="region of interest" description="Disordered" evidence="7">
    <location>
        <begin position="386"/>
        <end position="407"/>
    </location>
</feature>
<comment type="subunit">
    <text evidence="6">Homodimer.</text>
</comment>
<dbReference type="Gene3D" id="3.30.70.1620">
    <property type="match status" value="1"/>
</dbReference>
<dbReference type="Proteomes" id="UP000008871">
    <property type="component" value="Chromosome"/>
</dbReference>
<evidence type="ECO:0000259" key="8">
    <source>
        <dbReference type="SMART" id="SM00968"/>
    </source>
</evidence>
<dbReference type="InterPro" id="IPR036277">
    <property type="entry name" value="SMC_hinge_sf"/>
</dbReference>
<dbReference type="GO" id="GO:0003677">
    <property type="term" value="F:DNA binding"/>
    <property type="evidence" value="ECO:0007669"/>
    <property type="project" value="UniProtKB-UniRule"/>
</dbReference>
<dbReference type="SUPFAM" id="SSF52540">
    <property type="entry name" value="P-loop containing nucleoside triphosphate hydrolases"/>
    <property type="match status" value="1"/>
</dbReference>
<keyword evidence="5 6" id="KW-0238">DNA-binding</keyword>
<dbReference type="AlphaFoldDB" id="Q0VR03"/>
<dbReference type="HOGENOM" id="CLU_001042_2_2_6"/>
<dbReference type="CDD" id="cd03278">
    <property type="entry name" value="ABC_SMC_barmotin"/>
    <property type="match status" value="2"/>
</dbReference>
<comment type="subcellular location">
    <subcellularLocation>
        <location evidence="6">Cytoplasm</location>
    </subcellularLocation>
</comment>
<reference evidence="9 10" key="1">
    <citation type="journal article" date="2006" name="Nat. Biotechnol.">
        <title>Genome sequence of the ubiquitous hydrocarbon-degrading marine bacterium Alcanivorax borkumensis.</title>
        <authorList>
            <person name="Schneiker S."/>
            <person name="Martins dos Santos V.A.P."/>
            <person name="Bartels D."/>
            <person name="Bekel T."/>
            <person name="Brecht M."/>
            <person name="Buhrmester J."/>
            <person name="Chernikova T.N."/>
            <person name="Denaro R."/>
            <person name="Ferrer M."/>
            <person name="Gertler C."/>
            <person name="Goesmann A."/>
            <person name="Golyshina O.V."/>
            <person name="Kaminski F."/>
            <person name="Khachane A.N."/>
            <person name="Lang S."/>
            <person name="Linke B."/>
            <person name="McHardy A.C."/>
            <person name="Meyer F."/>
            <person name="Nechitaylo T."/>
            <person name="Puehler A."/>
            <person name="Regenhardt D."/>
            <person name="Rupp O."/>
            <person name="Sabirova J.S."/>
            <person name="Selbitschka W."/>
            <person name="Yakimov M.M."/>
            <person name="Timmis K.N."/>
            <person name="Vorhoelter F.-J."/>
            <person name="Weidner S."/>
            <person name="Kaiser O."/>
            <person name="Golyshin P.N."/>
        </authorList>
    </citation>
    <scope>NUCLEOTIDE SEQUENCE [LARGE SCALE GENOMIC DNA]</scope>
    <source>
        <strain evidence="10">ATCC 700651 / DSM 11573 / NCIMB 13689 / SK2</strain>
    </source>
</reference>
<comment type="domain">
    <text evidence="6">Contains large globular domains required for ATP hydrolysis at each terminus and a third globular domain forming a flexible hinge near the middle of the molecule. These domains are separated by coiled-coil structures.</text>
</comment>
<dbReference type="GO" id="GO:0016887">
    <property type="term" value="F:ATP hydrolysis activity"/>
    <property type="evidence" value="ECO:0007669"/>
    <property type="project" value="InterPro"/>
</dbReference>
<dbReference type="PANTHER" id="PTHR43977">
    <property type="entry name" value="STRUCTURAL MAINTENANCE OF CHROMOSOMES PROTEIN 3"/>
    <property type="match status" value="1"/>
</dbReference>
<proteinExistence type="inferred from homology"/>
<evidence type="ECO:0000256" key="5">
    <source>
        <dbReference type="ARBA" id="ARBA00023125"/>
    </source>
</evidence>
<evidence type="ECO:0000256" key="6">
    <source>
        <dbReference type="HAMAP-Rule" id="MF_01894"/>
    </source>
</evidence>
<dbReference type="HAMAP" id="MF_01894">
    <property type="entry name" value="Smc_prok"/>
    <property type="match status" value="1"/>
</dbReference>
<feature type="coiled-coil region" evidence="6">
    <location>
        <begin position="265"/>
        <end position="327"/>
    </location>
</feature>
<dbReference type="STRING" id="393595.ABO_0947"/>
<dbReference type="GO" id="GO:0006260">
    <property type="term" value="P:DNA replication"/>
    <property type="evidence" value="ECO:0007669"/>
    <property type="project" value="UniProtKB-UniRule"/>
</dbReference>
<comment type="similarity">
    <text evidence="6">Belongs to the SMC family.</text>
</comment>
<evidence type="ECO:0000256" key="3">
    <source>
        <dbReference type="ARBA" id="ARBA00022840"/>
    </source>
</evidence>
<protein>
    <recommendedName>
        <fullName evidence="6">Chromosome partition protein Smc</fullName>
    </recommendedName>
</protein>
<dbReference type="RefSeq" id="WP_011588231.1">
    <property type="nucleotide sequence ID" value="NC_008260.1"/>
</dbReference>
<dbReference type="eggNOG" id="COG1196">
    <property type="taxonomic scope" value="Bacteria"/>
</dbReference>
<dbReference type="OrthoDB" id="9808768at2"/>
<feature type="domain" description="SMC hinge" evidence="8">
    <location>
        <begin position="520"/>
        <end position="619"/>
    </location>
</feature>
<accession>Q0VR03</accession>
<dbReference type="GO" id="GO:0005737">
    <property type="term" value="C:cytoplasm"/>
    <property type="evidence" value="ECO:0007669"/>
    <property type="project" value="UniProtKB-SubCell"/>
</dbReference>
<keyword evidence="3 6" id="KW-0067">ATP-binding</keyword>
<keyword evidence="1 6" id="KW-0963">Cytoplasm</keyword>
<dbReference type="Pfam" id="PF02463">
    <property type="entry name" value="SMC_N"/>
    <property type="match status" value="1"/>
</dbReference>
<dbReference type="EMBL" id="AM286690">
    <property type="protein sequence ID" value="CAL16395.1"/>
    <property type="molecule type" value="Genomic_DNA"/>
</dbReference>
<feature type="binding site" evidence="6">
    <location>
        <begin position="32"/>
        <end position="39"/>
    </location>
    <ligand>
        <name>ATP</name>
        <dbReference type="ChEBI" id="CHEBI:30616"/>
    </ligand>
</feature>
<dbReference type="InterPro" id="IPR011890">
    <property type="entry name" value="SMC_prok"/>
</dbReference>
<dbReference type="PIRSF" id="PIRSF005719">
    <property type="entry name" value="SMC"/>
    <property type="match status" value="1"/>
</dbReference>
<dbReference type="Gene3D" id="3.40.50.300">
    <property type="entry name" value="P-loop containing nucleotide triphosphate hydrolases"/>
    <property type="match status" value="2"/>
</dbReference>
<organism evidence="9 10">
    <name type="scientific">Alcanivorax borkumensis (strain ATCC 700651 / DSM 11573 / NCIMB 13689 / SK2)</name>
    <dbReference type="NCBI Taxonomy" id="393595"/>
    <lineage>
        <taxon>Bacteria</taxon>
        <taxon>Pseudomonadati</taxon>
        <taxon>Pseudomonadota</taxon>
        <taxon>Gammaproteobacteria</taxon>
        <taxon>Oceanospirillales</taxon>
        <taxon>Alcanivoracaceae</taxon>
        <taxon>Alcanivorax</taxon>
    </lineage>
</organism>
<keyword evidence="4 6" id="KW-0175">Coiled coil</keyword>
<dbReference type="InterPro" id="IPR024704">
    <property type="entry name" value="SMC"/>
</dbReference>
<evidence type="ECO:0000313" key="10">
    <source>
        <dbReference type="Proteomes" id="UP000008871"/>
    </source>
</evidence>
<dbReference type="GO" id="GO:0005524">
    <property type="term" value="F:ATP binding"/>
    <property type="evidence" value="ECO:0007669"/>
    <property type="project" value="UniProtKB-UniRule"/>
</dbReference>
<dbReference type="NCBIfam" id="TIGR02168">
    <property type="entry name" value="SMC_prok_B"/>
    <property type="match status" value="1"/>
</dbReference>